<name>A0AAV3S363_9EURY</name>
<gene>
    <name evidence="1" type="ORF">GCM10009066_02670</name>
</gene>
<keyword evidence="2" id="KW-1185">Reference proteome</keyword>
<evidence type="ECO:0008006" key="3">
    <source>
        <dbReference type="Google" id="ProtNLM"/>
    </source>
</evidence>
<evidence type="ECO:0000313" key="2">
    <source>
        <dbReference type="Proteomes" id="UP001500837"/>
    </source>
</evidence>
<comment type="caution">
    <text evidence="1">The sequence shown here is derived from an EMBL/GenBank/DDBJ whole genome shotgun (WGS) entry which is preliminary data.</text>
</comment>
<dbReference type="AlphaFoldDB" id="A0AAV3S363"/>
<accession>A0AAV3S363</accession>
<evidence type="ECO:0000313" key="1">
    <source>
        <dbReference type="EMBL" id="GAA0291628.1"/>
    </source>
</evidence>
<protein>
    <recommendedName>
        <fullName evidence="3">DUF11 domain-containing protein</fullName>
    </recommendedName>
</protein>
<dbReference type="Proteomes" id="UP001500837">
    <property type="component" value="Unassembled WGS sequence"/>
</dbReference>
<organism evidence="1 2">
    <name type="scientific">Halarchaeum salinum</name>
    <dbReference type="NCBI Taxonomy" id="489912"/>
    <lineage>
        <taxon>Archaea</taxon>
        <taxon>Methanobacteriati</taxon>
        <taxon>Methanobacteriota</taxon>
        <taxon>Stenosarchaea group</taxon>
        <taxon>Halobacteria</taxon>
        <taxon>Halobacteriales</taxon>
        <taxon>Halobacteriaceae</taxon>
    </lineage>
</organism>
<proteinExistence type="predicted"/>
<dbReference type="EMBL" id="BAAABL010000017">
    <property type="protein sequence ID" value="GAA0291628.1"/>
    <property type="molecule type" value="Genomic_DNA"/>
</dbReference>
<dbReference type="RefSeq" id="WP_211313728.1">
    <property type="nucleotide sequence ID" value="NZ_BAAABL010000017.1"/>
</dbReference>
<sequence>MWNGTKHRIGDEAFVTVTNRGSGPTAVTKLLFFGEVPYPSGENGTEYANDPDVSGIYDPEADSEATHVVVPPGQQKTIYSYRSPFGFVPGVGTNCQNSSQAGMFTLTLENSVADRRVSKEYGIHYTASKKFNNCTITIRQKTDG</sequence>
<reference evidence="1 2" key="1">
    <citation type="journal article" date="2019" name="Int. J. Syst. Evol. Microbiol.">
        <title>The Global Catalogue of Microorganisms (GCM) 10K type strain sequencing project: providing services to taxonomists for standard genome sequencing and annotation.</title>
        <authorList>
            <consortium name="The Broad Institute Genomics Platform"/>
            <consortium name="The Broad Institute Genome Sequencing Center for Infectious Disease"/>
            <person name="Wu L."/>
            <person name="Ma J."/>
        </authorList>
    </citation>
    <scope>NUCLEOTIDE SEQUENCE [LARGE SCALE GENOMIC DNA]</scope>
    <source>
        <strain evidence="1 2">JCM 16330</strain>
    </source>
</reference>